<keyword evidence="2" id="KW-0456">Lyase</keyword>
<dbReference type="Proteomes" id="UP000249377">
    <property type="component" value="Unassembled WGS sequence"/>
</dbReference>
<comment type="caution">
    <text evidence="6">The sequence shown here is derived from an EMBL/GenBank/DDBJ whole genome shotgun (WGS) entry which is preliminary data.</text>
</comment>
<feature type="domain" description="PFL" evidence="5">
    <location>
        <begin position="1"/>
        <end position="609"/>
    </location>
</feature>
<evidence type="ECO:0000313" key="6">
    <source>
        <dbReference type="EMBL" id="RAQ28719.1"/>
    </source>
</evidence>
<proteinExistence type="predicted"/>
<feature type="domain" description="Glycine radical" evidence="4">
    <location>
        <begin position="616"/>
        <end position="737"/>
    </location>
</feature>
<dbReference type="RefSeq" id="WP_112332642.1">
    <property type="nucleotide sequence ID" value="NZ_QLYR01000004.1"/>
</dbReference>
<sequence>MSITQKMIDDAFARSEDRRNGLERDYLQKIGHLRSKSEDFHNLKCARVTAFILENYSVEIDEGELLFGRYTTAFRPTPAMEDEYRQACLVWDGAGALKGSDVGSTGHRAVDLKKLLKTGVKGILREIAEEKQKLSAYDGADVGKRVFYEACETALQALCSYGRRVRSTLAALAAAEQNPARRAKLEAMAQNFSAAPYEPCKHFYEALQCAWFATFCMALTGDITLMGHIDDYLFEYYEKDIRDGIITKDFAFTLLEHLYLKHNEVFNSWPASIMVGGVDESGRTICNDLTYMAVEAIRTTKLVNPSVAVCYTDGLPEDLLRSCVDCISEGYTRPSLFNDSLIRKGLRDAGVQEADACRYIHSTCVEITPVAASNIFVATPYLNLNRIFEHLFAGKPYKVGRMNHIAMSYADDGDDFILARDVPGGLGGITSFDAFFSLVKEFIAAHIDAAALRILEIVEYRRRYYASPLVSAFMGCCIKSGLDSSAGGAKYNFVYPAFPGVINFIDSLAAVKKACFDEKLLTLEELALACKANFKGYERIRQYLANRCPKFGNDIDEVDSIAREVHETLYACMQKYTTALGGKCYPSYFAWIMHGVLGKMTEATPDGRPAATALSEHLGPVRGMDKNGLGAVVRSIAKLDQSKGIGGIATNVRFTKDFVSDGKDRRAVCDFIRYFMASGCFEVQFNVVDGKELVEAKKHPEQYRTLMVRVAGYSDYFNNLADNVKDEVIARYEYGAV</sequence>
<dbReference type="PROSITE" id="PS51149">
    <property type="entry name" value="GLY_RADICAL_2"/>
    <property type="match status" value="1"/>
</dbReference>
<dbReference type="Pfam" id="PF01228">
    <property type="entry name" value="Gly_radical"/>
    <property type="match status" value="1"/>
</dbReference>
<evidence type="ECO:0008006" key="8">
    <source>
        <dbReference type="Google" id="ProtNLM"/>
    </source>
</evidence>
<keyword evidence="1 3" id="KW-0556">Organic radical</keyword>
<keyword evidence="7" id="KW-1185">Reference proteome</keyword>
<evidence type="ECO:0000256" key="1">
    <source>
        <dbReference type="ARBA" id="ARBA00022818"/>
    </source>
</evidence>
<evidence type="ECO:0000256" key="2">
    <source>
        <dbReference type="ARBA" id="ARBA00023239"/>
    </source>
</evidence>
<dbReference type="GO" id="GO:0016829">
    <property type="term" value="F:lyase activity"/>
    <property type="evidence" value="ECO:0007669"/>
    <property type="project" value="UniProtKB-KW"/>
</dbReference>
<name>A0A328UBJ9_9FIRM</name>
<evidence type="ECO:0000313" key="7">
    <source>
        <dbReference type="Proteomes" id="UP000249377"/>
    </source>
</evidence>
<dbReference type="InterPro" id="IPR001150">
    <property type="entry name" value="Gly_radical"/>
</dbReference>
<organism evidence="6 7">
    <name type="scientific">Hydrogeniiclostridium mannosilyticum</name>
    <dbReference type="NCBI Taxonomy" id="2764322"/>
    <lineage>
        <taxon>Bacteria</taxon>
        <taxon>Bacillati</taxon>
        <taxon>Bacillota</taxon>
        <taxon>Clostridia</taxon>
        <taxon>Eubacteriales</taxon>
        <taxon>Acutalibacteraceae</taxon>
        <taxon>Hydrogeniiclostridium</taxon>
    </lineage>
</organism>
<dbReference type="InterPro" id="IPR004184">
    <property type="entry name" value="PFL_dom"/>
</dbReference>
<gene>
    <name evidence="6" type="ORF">DPQ25_07960</name>
</gene>
<dbReference type="Pfam" id="PF02901">
    <property type="entry name" value="PFL-like"/>
    <property type="match status" value="1"/>
</dbReference>
<dbReference type="PROSITE" id="PS51554">
    <property type="entry name" value="PFL"/>
    <property type="match status" value="1"/>
</dbReference>
<dbReference type="SUPFAM" id="SSF51998">
    <property type="entry name" value="PFL-like glycyl radical enzymes"/>
    <property type="match status" value="1"/>
</dbReference>
<dbReference type="AlphaFoldDB" id="A0A328UBJ9"/>
<dbReference type="Gene3D" id="3.20.70.20">
    <property type="match status" value="1"/>
</dbReference>
<feature type="modified residue" description="Glycine radical" evidence="3">
    <location>
        <position position="712"/>
    </location>
</feature>
<protein>
    <recommendedName>
        <fullName evidence="8">Formate C-acetyltransferase/glycerol dehydratase family glycyl radical enzyme</fullName>
    </recommendedName>
</protein>
<dbReference type="GO" id="GO:0005829">
    <property type="term" value="C:cytosol"/>
    <property type="evidence" value="ECO:0007669"/>
    <property type="project" value="TreeGrafter"/>
</dbReference>
<dbReference type="EMBL" id="QLYR01000004">
    <property type="protein sequence ID" value="RAQ28719.1"/>
    <property type="molecule type" value="Genomic_DNA"/>
</dbReference>
<evidence type="ECO:0000259" key="5">
    <source>
        <dbReference type="PROSITE" id="PS51554"/>
    </source>
</evidence>
<evidence type="ECO:0000259" key="4">
    <source>
        <dbReference type="PROSITE" id="PS51149"/>
    </source>
</evidence>
<evidence type="ECO:0000256" key="3">
    <source>
        <dbReference type="PROSITE-ProRule" id="PRU00493"/>
    </source>
</evidence>
<dbReference type="PANTHER" id="PTHR43641:SF2">
    <property type="entry name" value="DEHYDRATASE YBIW-RELATED"/>
    <property type="match status" value="1"/>
</dbReference>
<dbReference type="InterPro" id="IPR051215">
    <property type="entry name" value="GRE"/>
</dbReference>
<accession>A0A328UBJ9</accession>
<reference evidence="6 7" key="1">
    <citation type="submission" date="2018-06" db="EMBL/GenBank/DDBJ databases">
        <title>Noncontiguous genome sequence of Ruminococcaceae bacterium ASD2818.</title>
        <authorList>
            <person name="Chaplin A.V."/>
            <person name="Sokolova S.R."/>
            <person name="Kochetkova T.O."/>
            <person name="Goltsov A.Y."/>
            <person name="Trofimov D.Y."/>
            <person name="Efimov B.A."/>
        </authorList>
    </citation>
    <scope>NUCLEOTIDE SEQUENCE [LARGE SCALE GENOMIC DNA]</scope>
    <source>
        <strain evidence="6 7">ASD2818</strain>
    </source>
</reference>
<dbReference type="PANTHER" id="PTHR43641">
    <property type="entry name" value="FORMATE ACETYLTRANSFERASE 3-RELATED"/>
    <property type="match status" value="1"/>
</dbReference>